<dbReference type="SUPFAM" id="SSF53383">
    <property type="entry name" value="PLP-dependent transferases"/>
    <property type="match status" value="1"/>
</dbReference>
<sequence length="403" mass="43598">MDRRDVNPLVAATEAPPIAEAWRWVEGRSFPADKPLIDLCQAVPGYPPADALTAHLAEQVRAPDTARYTAIDGIPPLTAALARRTGSLYGADVAANEVLITAGCNQAFAVAVMALARAGDNVILPAPWYFNHKMTLDMLGIEARPLPLREENGLIPDPAEAEALIDAGTRALVLISPNNPTGGIASPDAIAALNELCERRGVKLLLDETYRDFPEWEGRAPHGLFQRPGWQRTLVQLYSFSKVYSLAGYRVGAVIADAGLLTHARKVMDCLAICAPHIGQKAALFGLENLDGWVAEKRADILARVHAFQSAMEASGTRYRIASIGAYFAYVRHPFAGKRAHAVAEGLARDHNILCLPGSMFGPGQDDYLRFAFANVDAAVMPEIARRLVESESVESERVESKA</sequence>
<dbReference type="NCBIfam" id="NF005732">
    <property type="entry name" value="PRK07550.1"/>
    <property type="match status" value="1"/>
</dbReference>
<dbReference type="InterPro" id="IPR004839">
    <property type="entry name" value="Aminotransferase_I/II_large"/>
</dbReference>
<evidence type="ECO:0000256" key="6">
    <source>
        <dbReference type="ARBA" id="ARBA00049185"/>
    </source>
</evidence>
<evidence type="ECO:0000313" key="9">
    <source>
        <dbReference type="EMBL" id="KAA0678448.1"/>
    </source>
</evidence>
<dbReference type="GO" id="GO:0006520">
    <property type="term" value="P:amino acid metabolic process"/>
    <property type="evidence" value="ECO:0007669"/>
    <property type="project" value="InterPro"/>
</dbReference>
<evidence type="ECO:0000256" key="3">
    <source>
        <dbReference type="ARBA" id="ARBA00022576"/>
    </source>
</evidence>
<dbReference type="RefSeq" id="WP_149470658.1">
    <property type="nucleotide sequence ID" value="NZ_QOKW01000017.1"/>
</dbReference>
<dbReference type="PANTHER" id="PTHR46383">
    <property type="entry name" value="ASPARTATE AMINOTRANSFERASE"/>
    <property type="match status" value="1"/>
</dbReference>
<dbReference type="Proteomes" id="UP000480854">
    <property type="component" value="Unassembled WGS sequence"/>
</dbReference>
<dbReference type="OrthoDB" id="9766084at2"/>
<dbReference type="InterPro" id="IPR015424">
    <property type="entry name" value="PyrdxlP-dep_Trfase"/>
</dbReference>
<dbReference type="Gene3D" id="3.40.640.10">
    <property type="entry name" value="Type I PLP-dependent aspartate aminotransferase-like (Major domain)"/>
    <property type="match status" value="1"/>
</dbReference>
<dbReference type="InterPro" id="IPR050596">
    <property type="entry name" value="AspAT/PAT-like"/>
</dbReference>
<dbReference type="GO" id="GO:0004069">
    <property type="term" value="F:L-aspartate:2-oxoglutarate aminotransferase activity"/>
    <property type="evidence" value="ECO:0007669"/>
    <property type="project" value="UniProtKB-EC"/>
</dbReference>
<protein>
    <recommendedName>
        <fullName evidence="7">Aminotransferase</fullName>
        <ecNumber evidence="7">2.6.1.-</ecNumber>
    </recommendedName>
</protein>
<dbReference type="PROSITE" id="PS00105">
    <property type="entry name" value="AA_TRANSFER_CLASS_1"/>
    <property type="match status" value="1"/>
</dbReference>
<name>A0A9W7NH54_9PROT</name>
<dbReference type="GO" id="GO:0030170">
    <property type="term" value="F:pyridoxal phosphate binding"/>
    <property type="evidence" value="ECO:0007669"/>
    <property type="project" value="InterPro"/>
</dbReference>
<comment type="similarity">
    <text evidence="2 7">Belongs to the class-I pyridoxal-phosphate-dependent aminotransferase family.</text>
</comment>
<dbReference type="CDD" id="cd00609">
    <property type="entry name" value="AAT_like"/>
    <property type="match status" value="1"/>
</dbReference>
<evidence type="ECO:0000259" key="8">
    <source>
        <dbReference type="Pfam" id="PF00155"/>
    </source>
</evidence>
<organism evidence="9 10">
    <name type="scientific">Roseomonas genomospecies 6</name>
    <dbReference type="NCBI Taxonomy" id="214106"/>
    <lineage>
        <taxon>Bacteria</taxon>
        <taxon>Pseudomonadati</taxon>
        <taxon>Pseudomonadota</taxon>
        <taxon>Alphaproteobacteria</taxon>
        <taxon>Acetobacterales</taxon>
        <taxon>Roseomonadaceae</taxon>
        <taxon>Roseomonas</taxon>
    </lineage>
</organism>
<keyword evidence="5" id="KW-0663">Pyridoxal phosphate</keyword>
<comment type="cofactor">
    <cofactor evidence="1 7">
        <name>pyridoxal 5'-phosphate</name>
        <dbReference type="ChEBI" id="CHEBI:597326"/>
    </cofactor>
</comment>
<dbReference type="InterPro" id="IPR004838">
    <property type="entry name" value="NHTrfase_class1_PyrdxlP-BS"/>
</dbReference>
<keyword evidence="3 7" id="KW-0032">Aminotransferase</keyword>
<gene>
    <name evidence="9" type="ORF">DS843_20285</name>
</gene>
<comment type="catalytic activity">
    <reaction evidence="6">
        <text>L-aspartate + 2-oxoglutarate = oxaloacetate + L-glutamate</text>
        <dbReference type="Rhea" id="RHEA:21824"/>
        <dbReference type="ChEBI" id="CHEBI:16452"/>
        <dbReference type="ChEBI" id="CHEBI:16810"/>
        <dbReference type="ChEBI" id="CHEBI:29985"/>
        <dbReference type="ChEBI" id="CHEBI:29991"/>
        <dbReference type="EC" id="2.6.1.1"/>
    </reaction>
</comment>
<evidence type="ECO:0000256" key="5">
    <source>
        <dbReference type="ARBA" id="ARBA00022898"/>
    </source>
</evidence>
<comment type="caution">
    <text evidence="9">The sequence shown here is derived from an EMBL/GenBank/DDBJ whole genome shotgun (WGS) entry which is preliminary data.</text>
</comment>
<dbReference type="EMBL" id="QOKW01000017">
    <property type="protein sequence ID" value="KAA0678448.1"/>
    <property type="molecule type" value="Genomic_DNA"/>
</dbReference>
<evidence type="ECO:0000256" key="2">
    <source>
        <dbReference type="ARBA" id="ARBA00007441"/>
    </source>
</evidence>
<evidence type="ECO:0000256" key="1">
    <source>
        <dbReference type="ARBA" id="ARBA00001933"/>
    </source>
</evidence>
<evidence type="ECO:0000256" key="4">
    <source>
        <dbReference type="ARBA" id="ARBA00022679"/>
    </source>
</evidence>
<keyword evidence="10" id="KW-1185">Reference proteome</keyword>
<dbReference type="PANTHER" id="PTHR46383:SF1">
    <property type="entry name" value="ASPARTATE AMINOTRANSFERASE"/>
    <property type="match status" value="1"/>
</dbReference>
<evidence type="ECO:0000256" key="7">
    <source>
        <dbReference type="RuleBase" id="RU000481"/>
    </source>
</evidence>
<reference evidence="9 10" key="1">
    <citation type="submission" date="2018-07" db="EMBL/GenBank/DDBJ databases">
        <title>Genome sequence of Azospirillum sp. ATCC 49961.</title>
        <authorList>
            <person name="Sant'Anna F.H."/>
            <person name="Baldani J.I."/>
            <person name="Zilli J.E."/>
            <person name="Reis V.M."/>
            <person name="Hartmann A."/>
            <person name="Cruz L."/>
            <person name="de Souza E.M."/>
            <person name="de Oliveira Pedrosa F."/>
            <person name="Passaglia L.M.P."/>
        </authorList>
    </citation>
    <scope>NUCLEOTIDE SEQUENCE [LARGE SCALE GENOMIC DNA]</scope>
    <source>
        <strain evidence="9 10">ATCC 49961</strain>
    </source>
</reference>
<dbReference type="AlphaFoldDB" id="A0A9W7NH54"/>
<evidence type="ECO:0000313" key="10">
    <source>
        <dbReference type="Proteomes" id="UP000480854"/>
    </source>
</evidence>
<keyword evidence="4 7" id="KW-0808">Transferase</keyword>
<dbReference type="InterPro" id="IPR015421">
    <property type="entry name" value="PyrdxlP-dep_Trfase_major"/>
</dbReference>
<proteinExistence type="inferred from homology"/>
<dbReference type="Pfam" id="PF00155">
    <property type="entry name" value="Aminotran_1_2"/>
    <property type="match status" value="1"/>
</dbReference>
<accession>A0A9W7NH54</accession>
<dbReference type="EC" id="2.6.1.-" evidence="7"/>
<feature type="domain" description="Aminotransferase class I/classII large" evidence="8">
    <location>
        <begin position="35"/>
        <end position="388"/>
    </location>
</feature>